<protein>
    <submittedName>
        <fullName evidence="2">Transketolase C-terminal domain-containing protein</fullName>
    </submittedName>
</protein>
<dbReference type="InterPro" id="IPR009014">
    <property type="entry name" value="Transketo_C/PFOR_II"/>
</dbReference>
<dbReference type="SUPFAM" id="SSF52518">
    <property type="entry name" value="Thiamin diphosphate-binding fold (THDP-binding)"/>
    <property type="match status" value="1"/>
</dbReference>
<sequence length="326" mass="34744">MLEINASNARQWSRLGSRGVFGMAVLSIGEQYDDLMVMSADLGNSSGLDRFKKAYPEKFLNIGIAEQNMIGVAAGLAKEGYNVFATSFAPFISMRAAEQIRMNLGYMEMNVKAVAIGSGVSMAFLGNSHYGIEDAAVMRSIPNMTVVCPADCVEIVKTVQAAAEFKGPMYIRLTGAVNNPPVYTEDYDFRIGRAITLRSGADVTIIANGTMVHESLEAAKLLEADGKSVGVINMHTLKPLDTAAIDAAMAASKVLVTVEEHSVIGGLGSAVAEYKASKKAAPPQLMLGLPDRFDKAGEYRYMLEKNGLVASTIASRIAGFMSECAG</sequence>
<evidence type="ECO:0000313" key="3">
    <source>
        <dbReference type="Proteomes" id="UP001629392"/>
    </source>
</evidence>
<dbReference type="PANTHER" id="PTHR43825:SF5">
    <property type="entry name" value="HYPOTHETICAL TRANSKETOLASE FAMILY PROTEIN"/>
    <property type="match status" value="1"/>
</dbReference>
<dbReference type="InterPro" id="IPR051157">
    <property type="entry name" value="PDH/Transketolase"/>
</dbReference>
<dbReference type="InterPro" id="IPR005475">
    <property type="entry name" value="Transketolase-like_Pyr-bd"/>
</dbReference>
<dbReference type="InterPro" id="IPR029061">
    <property type="entry name" value="THDP-binding"/>
</dbReference>
<reference evidence="2 3" key="1">
    <citation type="journal article" date="2024" name="Chem. Sci.">
        <title>Discovery of megapolipeptins by genome mining of a Burkholderiales bacteria collection.</title>
        <authorList>
            <person name="Paulo B.S."/>
            <person name="Recchia M.J.J."/>
            <person name="Lee S."/>
            <person name="Fergusson C.H."/>
            <person name="Romanowski S.B."/>
            <person name="Hernandez A."/>
            <person name="Krull N."/>
            <person name="Liu D.Y."/>
            <person name="Cavanagh H."/>
            <person name="Bos A."/>
            <person name="Gray C.A."/>
            <person name="Murphy B.T."/>
            <person name="Linington R.G."/>
            <person name="Eustaquio A.S."/>
        </authorList>
    </citation>
    <scope>NUCLEOTIDE SEQUENCE [LARGE SCALE GENOMIC DNA]</scope>
    <source>
        <strain evidence="2 3">RL17-350-BIC-E</strain>
    </source>
</reference>
<dbReference type="Gene3D" id="3.40.50.920">
    <property type="match status" value="1"/>
</dbReference>
<organism evidence="2 3">
    <name type="scientific">Paraburkholderia strydomiana</name>
    <dbReference type="NCBI Taxonomy" id="1245417"/>
    <lineage>
        <taxon>Bacteria</taxon>
        <taxon>Pseudomonadati</taxon>
        <taxon>Pseudomonadota</taxon>
        <taxon>Betaproteobacteria</taxon>
        <taxon>Burkholderiales</taxon>
        <taxon>Burkholderiaceae</taxon>
        <taxon>Paraburkholderia</taxon>
    </lineage>
</organism>
<dbReference type="Pfam" id="PF02779">
    <property type="entry name" value="Transket_pyr"/>
    <property type="match status" value="1"/>
</dbReference>
<dbReference type="Proteomes" id="UP001629392">
    <property type="component" value="Unassembled WGS sequence"/>
</dbReference>
<dbReference type="RefSeq" id="WP_408140113.1">
    <property type="nucleotide sequence ID" value="NZ_JAQQCL010000005.1"/>
</dbReference>
<keyword evidence="3" id="KW-1185">Reference proteome</keyword>
<dbReference type="EMBL" id="JAQQCL010000005">
    <property type="protein sequence ID" value="MFM0716488.1"/>
    <property type="molecule type" value="Genomic_DNA"/>
</dbReference>
<evidence type="ECO:0000259" key="1">
    <source>
        <dbReference type="SMART" id="SM00861"/>
    </source>
</evidence>
<dbReference type="CDD" id="cd07033">
    <property type="entry name" value="TPP_PYR_DXS_TK_like"/>
    <property type="match status" value="1"/>
</dbReference>
<name>A0ABW9EBX3_9BURK</name>
<dbReference type="PANTHER" id="PTHR43825">
    <property type="entry name" value="PYRUVATE DEHYDROGENASE E1 COMPONENT"/>
    <property type="match status" value="1"/>
</dbReference>
<proteinExistence type="predicted"/>
<dbReference type="SMART" id="SM00861">
    <property type="entry name" value="Transket_pyr"/>
    <property type="match status" value="1"/>
</dbReference>
<accession>A0ABW9EBX3</accession>
<feature type="domain" description="Transketolase-like pyrimidine-binding" evidence="1">
    <location>
        <begin position="15"/>
        <end position="179"/>
    </location>
</feature>
<dbReference type="InterPro" id="IPR033248">
    <property type="entry name" value="Transketolase_C"/>
</dbReference>
<evidence type="ECO:0000313" key="2">
    <source>
        <dbReference type="EMBL" id="MFM0716488.1"/>
    </source>
</evidence>
<dbReference type="Pfam" id="PF02780">
    <property type="entry name" value="Transketolase_C"/>
    <property type="match status" value="1"/>
</dbReference>
<comment type="caution">
    <text evidence="2">The sequence shown here is derived from an EMBL/GenBank/DDBJ whole genome shotgun (WGS) entry which is preliminary data.</text>
</comment>
<gene>
    <name evidence="2" type="ORF">PQQ73_09125</name>
</gene>
<dbReference type="Gene3D" id="3.40.50.970">
    <property type="match status" value="1"/>
</dbReference>
<dbReference type="SUPFAM" id="SSF52922">
    <property type="entry name" value="TK C-terminal domain-like"/>
    <property type="match status" value="1"/>
</dbReference>